<dbReference type="Proteomes" id="UP001163324">
    <property type="component" value="Chromosome 6"/>
</dbReference>
<gene>
    <name evidence="1" type="ORF">N3K66_006711</name>
</gene>
<keyword evidence="2" id="KW-1185">Reference proteome</keyword>
<reference evidence="1" key="1">
    <citation type="submission" date="2022-10" db="EMBL/GenBank/DDBJ databases">
        <title>Complete Genome of Trichothecium roseum strain YXFP-22015, a Plant Pathogen Isolated from Citrus.</title>
        <authorList>
            <person name="Wang Y."/>
            <person name="Zhu L."/>
        </authorList>
    </citation>
    <scope>NUCLEOTIDE SEQUENCE</scope>
    <source>
        <strain evidence="1">YXFP-22015</strain>
    </source>
</reference>
<evidence type="ECO:0000313" key="1">
    <source>
        <dbReference type="EMBL" id="KAI9898351.1"/>
    </source>
</evidence>
<organism evidence="1 2">
    <name type="scientific">Trichothecium roseum</name>
    <dbReference type="NCBI Taxonomy" id="47278"/>
    <lineage>
        <taxon>Eukaryota</taxon>
        <taxon>Fungi</taxon>
        <taxon>Dikarya</taxon>
        <taxon>Ascomycota</taxon>
        <taxon>Pezizomycotina</taxon>
        <taxon>Sordariomycetes</taxon>
        <taxon>Hypocreomycetidae</taxon>
        <taxon>Hypocreales</taxon>
        <taxon>Hypocreales incertae sedis</taxon>
        <taxon>Trichothecium</taxon>
    </lineage>
</organism>
<proteinExistence type="predicted"/>
<evidence type="ECO:0000313" key="2">
    <source>
        <dbReference type="Proteomes" id="UP001163324"/>
    </source>
</evidence>
<protein>
    <submittedName>
        <fullName evidence="1">Uncharacterized protein</fullName>
    </submittedName>
</protein>
<name>A0ACC0UXB3_9HYPO</name>
<dbReference type="EMBL" id="CM047945">
    <property type="protein sequence ID" value="KAI9898351.1"/>
    <property type="molecule type" value="Genomic_DNA"/>
</dbReference>
<accession>A0ACC0UXB3</accession>
<sequence length="1488" mass="162061">MDEHTVRSILGTSQLTPIAQLSPDLSDVEQRAVDGEITLTWPFSIVTKAIGFKLVEREPRLRRDKGQIRVDFLGAAGKAVAAACIGGGDRIRLSLQGVGWDKLQASSTRPDTVDWQLKFKHKLILSLRRPDSDEEELIRVDPSQVEDAPADESPLRKATPTRDAREEDLYDVTPPLEIPATDVPMKRLASTAFSGDEFASPAFLKRARVSYGALWEGGLDIFDEEPRKASRKKRSRFSMHANWRYTSQSPSPEPEEQSEVESEAESEAEPEVENGNAGEAQAARSSPEPTIETPSRPPMADKASWTQIAEVPSPIPAEPPPEPKPEPAELPKTPSPIDPPRPSYLPNGSLTGDSANLFEQVHDMRPAGLPQLDTMRARELSAVGTPEGFIMDFTNSHTLVQPPVPGIDISPRPVDVARSSGFGVPGSAEEGYAYVPDDLLPHSTAQDGRLDGHGFHSVYPEVPQTMPHVSVPMGYEQLHYDPSPWPSAVPSYVSAPPAPHSSADNPVEIIDSSSQVAPSSPVVSHRVDPADNSQPASQIVEDDRELNSRHGAPSGSSPGLAESDEASGDYSDGGDQSGEDYDLRNYAGARYDDDTGNEEASDKAGDDPNSRVIDSEESDEDTASEDEHYLERADGSILSQQSEAHSQDEAPSDSDMEGEDYAGHYESSIEGHYDEEEGEDEDGDEEEDEEEEEERNAKPQVNQEHVCISLLSDSEDEEVEEEQSTQPPQRMQAVESGVSLKSEDAGLEIEAPVVEEAASENIVDEDMQSRRESDDEDEDTESDMEIQSPMGAPTVVSTCVDQPRVDSGDDDLFFVLEPNMAENEHVEEKMEEVSRPRSASLAETRADDVDDDMADAAISQESVSQDKEVQITTQPEADTLQRTPRDVEIEEGPALPEEDTNVEDAPAEPKVTADDTEKISHHDQTPKAVGEQVADIETPPQPAAALQKGDAEVRRSSSPSAHAALGQSQTTQPASPPPALEHDQTASAEIADNSIATSQVGDDAEAVESSHIPTEAGGVSSELAEPESLSTEQTSLPPAKPQEASEAMGEIPRVQTTALEDAARPSTLNEAQQAIEVQSQVIESSDEEDYSMAVEHQIMTESQEHSYVDQGEHEMSPKETQAQRRAKSKAKPKRERDILITVQSLRSWDHRKSMSSNATDGDYSQDSSAALARAPPQLSPSTAFSHEGSTAPLIRVTRSMTEAIDPSIALARASHSSTPRTTQPNTPREVTPEVTKKSPKAARTPKRSQRVREKKTPEPAEANQPNTDELAKKAPEPEPRTPEPKADSVLQSSPAFLERSGLRTLKLQLKKELRSNLPDCLPLSDLQSCLSRTTDVVALVTKTPPQPHRPKSGPRDYMLELILADPSTGPSTVCAAHVFRQHQAGLPIVQAGDVILLRRFQVVSMKGRGYGLRSKDESCWAVYERADEEMLAQIRGPPVEVSDEVVQYVKGLREWWSALDDEAMRKMERSSHRAAMAGLGEGKTVSGL</sequence>
<comment type="caution">
    <text evidence="1">The sequence shown here is derived from an EMBL/GenBank/DDBJ whole genome shotgun (WGS) entry which is preliminary data.</text>
</comment>